<keyword evidence="1" id="KW-0812">Transmembrane</keyword>
<reference evidence="2" key="1">
    <citation type="submission" date="2017-02" db="EMBL/GenBank/DDBJ databases">
        <title>Delving into the versatile metabolic prowess of the omnipresent phylum Bacteroidetes.</title>
        <authorList>
            <person name="Nobu M.K."/>
            <person name="Mei R."/>
            <person name="Narihiro T."/>
            <person name="Kuroda K."/>
            <person name="Liu W.-T."/>
        </authorList>
    </citation>
    <scope>NUCLEOTIDE SEQUENCE</scope>
    <source>
        <strain evidence="2">ADurb.Bin160</strain>
    </source>
</reference>
<gene>
    <name evidence="2" type="ORF">BWY04_00560</name>
</gene>
<dbReference type="Proteomes" id="UP000485621">
    <property type="component" value="Unassembled WGS sequence"/>
</dbReference>
<sequence>MILLKIQITLLEMSEIWKNFLKKLLIIYNKNDPFFMSFSLKYYYMIIFGYFNIYFEIFQKTIGKIYRLFCCDYSLSFTLSSVSMIPTRNNRIMNALT</sequence>
<proteinExistence type="predicted"/>
<keyword evidence="1" id="KW-0472">Membrane</keyword>
<dbReference type="AlphaFoldDB" id="A0A1V5ZNZ8"/>
<accession>A0A1V5ZNZ8</accession>
<comment type="caution">
    <text evidence="2">The sequence shown here is derived from an EMBL/GenBank/DDBJ whole genome shotgun (WGS) entry which is preliminary data.</text>
</comment>
<name>A0A1V5ZNZ8_9BACT</name>
<protein>
    <submittedName>
        <fullName evidence="2">Uncharacterized protein</fullName>
    </submittedName>
</protein>
<dbReference type="EMBL" id="MWDB01000008">
    <property type="protein sequence ID" value="OQB41947.1"/>
    <property type="molecule type" value="Genomic_DNA"/>
</dbReference>
<feature type="transmembrane region" description="Helical" evidence="1">
    <location>
        <begin position="42"/>
        <end position="58"/>
    </location>
</feature>
<keyword evidence="1" id="KW-1133">Transmembrane helix</keyword>
<evidence type="ECO:0000313" key="2">
    <source>
        <dbReference type="EMBL" id="OQB41947.1"/>
    </source>
</evidence>
<evidence type="ECO:0000256" key="1">
    <source>
        <dbReference type="SAM" id="Phobius"/>
    </source>
</evidence>
<organism evidence="2">
    <name type="scientific">candidate division CPR1 bacterium ADurb.Bin160</name>
    <dbReference type="NCBI Taxonomy" id="1852826"/>
    <lineage>
        <taxon>Bacteria</taxon>
        <taxon>candidate division CPR1</taxon>
    </lineage>
</organism>